<gene>
    <name evidence="1" type="ORF">BVRB_034430</name>
</gene>
<dbReference type="InterPro" id="IPR036140">
    <property type="entry name" value="PFN_sf"/>
</dbReference>
<proteinExistence type="predicted"/>
<dbReference type="Gramene" id="KMS65589">
    <property type="protein sequence ID" value="KMS65589"/>
    <property type="gene ID" value="BVRB_034430"/>
</dbReference>
<dbReference type="OrthoDB" id="421374at2759"/>
<sequence>MATNEEQASTKTGWAAWNDLVMRTKDIAASGIYTFDGAVCDQINLAVTPAETKAIYSGMSGSATPALSIGGTKYMLLRSDPDSLQARNANVPISVFKTKTLLVVGVGKPGSSAEVLSVGVSKVAEMLVGQNL</sequence>
<keyword evidence="2" id="KW-1185">Reference proteome</keyword>
<dbReference type="GO" id="GO:0003779">
    <property type="term" value="F:actin binding"/>
    <property type="evidence" value="ECO:0007669"/>
    <property type="project" value="InterPro"/>
</dbReference>
<reference evidence="1 2" key="1">
    <citation type="journal article" date="2014" name="Nature">
        <title>The genome of the recently domesticated crop plant sugar beet (Beta vulgaris).</title>
        <authorList>
            <person name="Dohm J.C."/>
            <person name="Minoche A.E."/>
            <person name="Holtgrawe D."/>
            <person name="Capella-Gutierrez S."/>
            <person name="Zakrzewski F."/>
            <person name="Tafer H."/>
            <person name="Rupp O."/>
            <person name="Sorensen T.R."/>
            <person name="Stracke R."/>
            <person name="Reinhardt R."/>
            <person name="Goesmann A."/>
            <person name="Kraft T."/>
            <person name="Schulz B."/>
            <person name="Stadler P.F."/>
            <person name="Schmidt T."/>
            <person name="Gabaldon T."/>
            <person name="Lehrach H."/>
            <person name="Weisshaar B."/>
            <person name="Himmelbauer H."/>
        </authorList>
    </citation>
    <scope>NUCLEOTIDE SEQUENCE [LARGE SCALE GENOMIC DNA]</scope>
    <source>
        <tissue evidence="1">Taproot</tissue>
    </source>
</reference>
<dbReference type="AlphaFoldDB" id="A0A0J7YPZ9"/>
<dbReference type="EMBL" id="KQ106485">
    <property type="protein sequence ID" value="KMS65589.1"/>
    <property type="molecule type" value="Genomic_DNA"/>
</dbReference>
<name>A0A0J7YPZ9_BETVV</name>
<protein>
    <recommendedName>
        <fullName evidence="3">Profilin</fullName>
    </recommendedName>
</protein>
<dbReference type="Pfam" id="PF00235">
    <property type="entry name" value="Profilin"/>
    <property type="match status" value="1"/>
</dbReference>
<dbReference type="InterPro" id="IPR048278">
    <property type="entry name" value="PFN"/>
</dbReference>
<dbReference type="Gene3D" id="3.30.450.30">
    <property type="entry name" value="Dynein light chain 2a, cytoplasmic"/>
    <property type="match status" value="1"/>
</dbReference>
<evidence type="ECO:0008006" key="3">
    <source>
        <dbReference type="Google" id="ProtNLM"/>
    </source>
</evidence>
<dbReference type="SUPFAM" id="SSF55770">
    <property type="entry name" value="Profilin (actin-binding protein)"/>
    <property type="match status" value="1"/>
</dbReference>
<organism evidence="1 2">
    <name type="scientific">Beta vulgaris subsp. vulgaris</name>
    <name type="common">Beet</name>
    <dbReference type="NCBI Taxonomy" id="3555"/>
    <lineage>
        <taxon>Eukaryota</taxon>
        <taxon>Viridiplantae</taxon>
        <taxon>Streptophyta</taxon>
        <taxon>Embryophyta</taxon>
        <taxon>Tracheophyta</taxon>
        <taxon>Spermatophyta</taxon>
        <taxon>Magnoliopsida</taxon>
        <taxon>eudicotyledons</taxon>
        <taxon>Gunneridae</taxon>
        <taxon>Pentapetalae</taxon>
        <taxon>Caryophyllales</taxon>
        <taxon>Chenopodiaceae</taxon>
        <taxon>Betoideae</taxon>
        <taxon>Beta</taxon>
    </lineage>
</organism>
<dbReference type="Proteomes" id="UP000035740">
    <property type="component" value="Unassembled WGS sequence"/>
</dbReference>
<evidence type="ECO:0000313" key="1">
    <source>
        <dbReference type="EMBL" id="KMS65589.1"/>
    </source>
</evidence>
<evidence type="ECO:0000313" key="2">
    <source>
        <dbReference type="Proteomes" id="UP000035740"/>
    </source>
</evidence>
<accession>A0A0J7YPZ9</accession>